<organism evidence="2 3">
    <name type="scientific">Bacillus carboniphilus</name>
    <dbReference type="NCBI Taxonomy" id="86663"/>
    <lineage>
        <taxon>Bacteria</taxon>
        <taxon>Bacillati</taxon>
        <taxon>Bacillota</taxon>
        <taxon>Bacilli</taxon>
        <taxon>Bacillales</taxon>
        <taxon>Bacillaceae</taxon>
        <taxon>Bacillus</taxon>
    </lineage>
</organism>
<evidence type="ECO:0000313" key="2">
    <source>
        <dbReference type="EMBL" id="GAA0339574.1"/>
    </source>
</evidence>
<gene>
    <name evidence="2" type="ORF">GCM10008967_32410</name>
</gene>
<dbReference type="Proteomes" id="UP001500782">
    <property type="component" value="Unassembled WGS sequence"/>
</dbReference>
<keyword evidence="1" id="KW-1133">Transmembrane helix</keyword>
<protein>
    <submittedName>
        <fullName evidence="2">Uncharacterized protein</fullName>
    </submittedName>
</protein>
<evidence type="ECO:0000256" key="1">
    <source>
        <dbReference type="SAM" id="Phobius"/>
    </source>
</evidence>
<sequence>MEKQQNYFYGFIAGFILMIIPIYPFFFWRDVTNVVEDVFRYGGFILLTICGIPLIAGVLRNFRK</sequence>
<accession>A0ABP3G8N9</accession>
<dbReference type="RefSeq" id="WP_343801195.1">
    <property type="nucleotide sequence ID" value="NZ_BAAADJ010000057.1"/>
</dbReference>
<reference evidence="3" key="1">
    <citation type="journal article" date="2019" name="Int. J. Syst. Evol. Microbiol.">
        <title>The Global Catalogue of Microorganisms (GCM) 10K type strain sequencing project: providing services to taxonomists for standard genome sequencing and annotation.</title>
        <authorList>
            <consortium name="The Broad Institute Genomics Platform"/>
            <consortium name="The Broad Institute Genome Sequencing Center for Infectious Disease"/>
            <person name="Wu L."/>
            <person name="Ma J."/>
        </authorList>
    </citation>
    <scope>NUCLEOTIDE SEQUENCE [LARGE SCALE GENOMIC DNA]</scope>
    <source>
        <strain evidence="3">JCM 9731</strain>
    </source>
</reference>
<proteinExistence type="predicted"/>
<comment type="caution">
    <text evidence="2">The sequence shown here is derived from an EMBL/GenBank/DDBJ whole genome shotgun (WGS) entry which is preliminary data.</text>
</comment>
<feature type="transmembrane region" description="Helical" evidence="1">
    <location>
        <begin position="7"/>
        <end position="26"/>
    </location>
</feature>
<keyword evidence="1" id="KW-0472">Membrane</keyword>
<name>A0ABP3G8N9_9BACI</name>
<keyword evidence="1" id="KW-0812">Transmembrane</keyword>
<keyword evidence="3" id="KW-1185">Reference proteome</keyword>
<dbReference type="EMBL" id="BAAADJ010000057">
    <property type="protein sequence ID" value="GAA0339574.1"/>
    <property type="molecule type" value="Genomic_DNA"/>
</dbReference>
<evidence type="ECO:0000313" key="3">
    <source>
        <dbReference type="Proteomes" id="UP001500782"/>
    </source>
</evidence>
<feature type="transmembrane region" description="Helical" evidence="1">
    <location>
        <begin position="38"/>
        <end position="59"/>
    </location>
</feature>